<dbReference type="Gene3D" id="2.60.40.1110">
    <property type="match status" value="1"/>
</dbReference>
<evidence type="ECO:0000256" key="3">
    <source>
        <dbReference type="ARBA" id="ARBA00022801"/>
    </source>
</evidence>
<evidence type="ECO:0000256" key="1">
    <source>
        <dbReference type="ARBA" id="ARBA00008061"/>
    </source>
</evidence>
<evidence type="ECO:0000259" key="10">
    <source>
        <dbReference type="SMART" id="SM00642"/>
    </source>
</evidence>
<evidence type="ECO:0000256" key="4">
    <source>
        <dbReference type="ARBA" id="ARBA00022837"/>
    </source>
</evidence>
<keyword evidence="4" id="KW-0106">Calcium</keyword>
<protein>
    <recommendedName>
        <fullName evidence="7">pullulanase</fullName>
        <ecNumber evidence="7">3.2.1.41</ecNumber>
    </recommendedName>
    <alternativeName>
        <fullName evidence="8">Alpha-dextrin endo-1,6-alpha-glucosidase</fullName>
    </alternativeName>
    <alternativeName>
        <fullName evidence="9">Pullulan 6-glucanohydrolase</fullName>
    </alternativeName>
</protein>
<dbReference type="Pfam" id="PF21653">
    <property type="entry name" value="pulA_all-beta"/>
    <property type="match status" value="1"/>
</dbReference>
<gene>
    <name evidence="11" type="primary">pulA</name>
    <name evidence="11" type="ORF">ACE41H_15050</name>
</gene>
<dbReference type="CDD" id="cd11341">
    <property type="entry name" value="AmyAc_Pullulanase_LD-like"/>
    <property type="match status" value="1"/>
</dbReference>
<accession>A0ABV5AV45</accession>
<dbReference type="InterPro" id="IPR014756">
    <property type="entry name" value="Ig_E-set"/>
</dbReference>
<evidence type="ECO:0000256" key="9">
    <source>
        <dbReference type="ARBA" id="ARBA00031076"/>
    </source>
</evidence>
<dbReference type="InterPro" id="IPR013780">
    <property type="entry name" value="Glyco_hydro_b"/>
</dbReference>
<evidence type="ECO:0000256" key="8">
    <source>
        <dbReference type="ARBA" id="ARBA00029618"/>
    </source>
</evidence>
<comment type="caution">
    <text evidence="11">The sequence shown here is derived from an EMBL/GenBank/DDBJ whole genome shotgun (WGS) entry which is preliminary data.</text>
</comment>
<keyword evidence="2" id="KW-0732">Signal</keyword>
<organism evidence="11 12">
    <name type="scientific">Paenibacillus enshidis</name>
    <dbReference type="NCBI Taxonomy" id="1458439"/>
    <lineage>
        <taxon>Bacteria</taxon>
        <taxon>Bacillati</taxon>
        <taxon>Bacillota</taxon>
        <taxon>Bacilli</taxon>
        <taxon>Bacillales</taxon>
        <taxon>Paenibacillaceae</taxon>
        <taxon>Paenibacillus</taxon>
    </lineage>
</organism>
<keyword evidence="3 11" id="KW-0378">Hydrolase</keyword>
<dbReference type="Gene3D" id="2.60.40.1180">
    <property type="entry name" value="Golgi alpha-mannosidase II"/>
    <property type="match status" value="1"/>
</dbReference>
<evidence type="ECO:0000313" key="12">
    <source>
        <dbReference type="Proteomes" id="UP001580346"/>
    </source>
</evidence>
<dbReference type="GO" id="GO:0051060">
    <property type="term" value="F:pullulanase activity"/>
    <property type="evidence" value="ECO:0007669"/>
    <property type="project" value="UniProtKB-EC"/>
</dbReference>
<dbReference type="InterPro" id="IPR004193">
    <property type="entry name" value="Glyco_hydro_13_N"/>
</dbReference>
<dbReference type="Gene3D" id="3.20.20.80">
    <property type="entry name" value="Glycosidases"/>
    <property type="match status" value="1"/>
</dbReference>
<dbReference type="InterPro" id="IPR017853">
    <property type="entry name" value="GH"/>
</dbReference>
<dbReference type="Pfam" id="PF03714">
    <property type="entry name" value="PUD"/>
    <property type="match status" value="1"/>
</dbReference>
<dbReference type="EMBL" id="JBHHMI010000012">
    <property type="protein sequence ID" value="MFB5268083.1"/>
    <property type="molecule type" value="Genomic_DNA"/>
</dbReference>
<dbReference type="SMART" id="SM00642">
    <property type="entry name" value="Aamy"/>
    <property type="match status" value="1"/>
</dbReference>
<dbReference type="InterPro" id="IPR013784">
    <property type="entry name" value="Carb-bd-like_fold"/>
</dbReference>
<dbReference type="EC" id="3.2.1.41" evidence="7"/>
<dbReference type="NCBIfam" id="TIGR02104">
    <property type="entry name" value="pulA_typeI"/>
    <property type="match status" value="1"/>
</dbReference>
<comment type="catalytic activity">
    <reaction evidence="6">
        <text>Hydrolysis of (1-&gt;6)-alpha-D-glucosidic linkages in pullulan, amylopectin and glycogen, and in the alpha- and beta-limit dextrins of amylopectin and glycogen.</text>
        <dbReference type="EC" id="3.2.1.41"/>
    </reaction>
</comment>
<dbReference type="RefSeq" id="WP_375356184.1">
    <property type="nucleotide sequence ID" value="NZ_JBHHMI010000012.1"/>
</dbReference>
<dbReference type="CDD" id="cd02860">
    <property type="entry name" value="E_set_Pullulanase"/>
    <property type="match status" value="1"/>
</dbReference>
<proteinExistence type="inferred from homology"/>
<dbReference type="SUPFAM" id="SSF81296">
    <property type="entry name" value="E set domains"/>
    <property type="match status" value="1"/>
</dbReference>
<dbReference type="SUPFAM" id="SSF49452">
    <property type="entry name" value="Starch-binding domain-like"/>
    <property type="match status" value="1"/>
</dbReference>
<reference evidence="11 12" key="1">
    <citation type="submission" date="2024-09" db="EMBL/GenBank/DDBJ databases">
        <title>Paenibacillus zeirhizospherea sp. nov., isolated from surface of the maize (Zea mays) roots in a horticulture field, Hungary.</title>
        <authorList>
            <person name="Marton D."/>
            <person name="Farkas M."/>
            <person name="Bedics A."/>
            <person name="Toth E."/>
            <person name="Tancsics A."/>
            <person name="Boka K."/>
            <person name="Maroti G."/>
            <person name="Kriszt B."/>
            <person name="Cserhati M."/>
        </authorList>
    </citation>
    <scope>NUCLEOTIDE SEQUENCE [LARGE SCALE GENOMIC DNA]</scope>
    <source>
        <strain evidence="11 12">KCTC 33519</strain>
    </source>
</reference>
<dbReference type="Pfam" id="PF02922">
    <property type="entry name" value="CBM_48"/>
    <property type="match status" value="1"/>
</dbReference>
<keyword evidence="5 11" id="KW-0326">Glycosidase</keyword>
<sequence>MENEASLIPVYNGRDLGLTYTKDDCLFNIWAPTAEHVVLSLYEDAGEYDEYGNVTDHCGGREFPLARNEYGVWSLKLQGDWNGYFYMYLVTLPGREPHYAADPYSIAVSANGQRSAIVDLAETDPAGWENDVRPHHGEPVDAVIYELHVRDFSSDPEAPYEGGRGGFRAFLQTGLKDTQGNSIGIDHLQELGVTHVHLMPVPDYKTVNELAVAAGDRSVYNWGYDPQHYNVPEGSYASDPADPAARIREFKQVVQTLHAAGMGVIMDVVYNHTFSVDDGPFEPIVPGYFYRTDEQGRLTNGSGVGNELATERPMVRKFIKDSLRFWAEEYHVDGFRFDLLGLIDTPTVEELTKELRSEVFPGMMIYGEPWTGGDSPLQHKTLKGAQRGKGFAVFNDNFRNAIKGDSDGWGTGFATGAWGKEDDVVQGIRGAIYDFTEVPSETINYVTAHDNLNLWDKIITTRHLRHACSFPEWNQGMPADGRSAAEAVESADPYHRVNGDDLLKEESVRRSLLANSMVLTSQGIPFIHAGDELLRSKYGDHNSYRSGDEVNALRWGNKARFLPVFRYYQGLIALRRSHPAFRMRTREQVERHLEILRASDHVVAFRLHGYANGDDWRNIVVIYNGSDRDETMFLPDDSERWHIVVNDCQAGTETLSIAEGDRVTIPRWSMMVLHDDTDDAFSDEGGNTGSKMPGAEEQTGHFRTVEMYYQRTDGQYEGWNVWVWGTSVQDGHVPLTMIGEGLAVARIRVAPHVRKIGYIFRLNQWEDKDIDMDRYLELGGGNETVQVIIRSGTVAVQAV</sequence>
<comment type="similarity">
    <text evidence="1">Belongs to the glycosyl hydrolase 13 family.</text>
</comment>
<dbReference type="InterPro" id="IPR006047">
    <property type="entry name" value="GH13_cat_dom"/>
</dbReference>
<evidence type="ECO:0000256" key="7">
    <source>
        <dbReference type="ARBA" id="ARBA00024062"/>
    </source>
</evidence>
<dbReference type="InterPro" id="IPR049117">
    <property type="entry name" value="pulA_all-beta"/>
</dbReference>
<dbReference type="PANTHER" id="PTHR43002">
    <property type="entry name" value="GLYCOGEN DEBRANCHING ENZYME"/>
    <property type="match status" value="1"/>
</dbReference>
<evidence type="ECO:0000256" key="6">
    <source>
        <dbReference type="ARBA" id="ARBA00023965"/>
    </source>
</evidence>
<dbReference type="InterPro" id="IPR011840">
    <property type="entry name" value="PulA_typeI"/>
</dbReference>
<evidence type="ECO:0000313" key="11">
    <source>
        <dbReference type="EMBL" id="MFB5268083.1"/>
    </source>
</evidence>
<keyword evidence="12" id="KW-1185">Reference proteome</keyword>
<feature type="domain" description="Glycosyl hydrolase family 13 catalytic" evidence="10">
    <location>
        <begin position="176"/>
        <end position="575"/>
    </location>
</feature>
<name>A0ABV5AV45_9BACL</name>
<dbReference type="Gene3D" id="2.60.40.10">
    <property type="entry name" value="Immunoglobulins"/>
    <property type="match status" value="1"/>
</dbReference>
<evidence type="ECO:0000256" key="2">
    <source>
        <dbReference type="ARBA" id="ARBA00022729"/>
    </source>
</evidence>
<evidence type="ECO:0000256" key="5">
    <source>
        <dbReference type="ARBA" id="ARBA00023295"/>
    </source>
</evidence>
<dbReference type="InterPro" id="IPR005323">
    <property type="entry name" value="CBM41_pullulanase"/>
</dbReference>
<dbReference type="InterPro" id="IPR013783">
    <property type="entry name" value="Ig-like_fold"/>
</dbReference>
<dbReference type="CDD" id="cd10315">
    <property type="entry name" value="CBM41_pullulanase"/>
    <property type="match status" value="1"/>
</dbReference>
<dbReference type="SUPFAM" id="SSF51445">
    <property type="entry name" value="(Trans)glycosidases"/>
    <property type="match status" value="1"/>
</dbReference>
<dbReference type="Proteomes" id="UP001580346">
    <property type="component" value="Unassembled WGS sequence"/>
</dbReference>